<evidence type="ECO:0000313" key="6">
    <source>
        <dbReference type="EMBL" id="UUL82157.1"/>
    </source>
</evidence>
<keyword evidence="2" id="KW-0482">Metalloprotease</keyword>
<dbReference type="InterPro" id="IPR011765">
    <property type="entry name" value="Pept_M16_N"/>
</dbReference>
<dbReference type="SUPFAM" id="SSF63411">
    <property type="entry name" value="LuxS/MPP-like metallohydrolase"/>
    <property type="match status" value="4"/>
</dbReference>
<dbReference type="Proteomes" id="UP001058533">
    <property type="component" value="Chromosome"/>
</dbReference>
<accession>A0ABY5L8H4</accession>
<evidence type="ECO:0000259" key="5">
    <source>
        <dbReference type="Pfam" id="PF05193"/>
    </source>
</evidence>
<name>A0ABY5L8H4_9SPHN</name>
<feature type="domain" description="Peptidase M16 C-terminal" evidence="5">
    <location>
        <begin position="215"/>
        <end position="388"/>
    </location>
</feature>
<dbReference type="RefSeq" id="WP_256505943.1">
    <property type="nucleotide sequence ID" value="NZ_CP101740.1"/>
</dbReference>
<keyword evidence="2" id="KW-0645">Protease</keyword>
<dbReference type="PANTHER" id="PTHR11851">
    <property type="entry name" value="METALLOPROTEASE"/>
    <property type="match status" value="1"/>
</dbReference>
<evidence type="ECO:0000256" key="2">
    <source>
        <dbReference type="ARBA" id="ARBA00023049"/>
    </source>
</evidence>
<feature type="signal peptide" evidence="3">
    <location>
        <begin position="1"/>
        <end position="22"/>
    </location>
</feature>
<dbReference type="Pfam" id="PF00675">
    <property type="entry name" value="Peptidase_M16"/>
    <property type="match status" value="2"/>
</dbReference>
<feature type="domain" description="Peptidase M16 N-terminal" evidence="4">
    <location>
        <begin position="538"/>
        <end position="651"/>
    </location>
</feature>
<gene>
    <name evidence="6" type="ORF">NMP03_13340</name>
</gene>
<evidence type="ECO:0000256" key="3">
    <source>
        <dbReference type="SAM" id="SignalP"/>
    </source>
</evidence>
<keyword evidence="7" id="KW-1185">Reference proteome</keyword>
<evidence type="ECO:0000256" key="1">
    <source>
        <dbReference type="ARBA" id="ARBA00007261"/>
    </source>
</evidence>
<dbReference type="InterPro" id="IPR050361">
    <property type="entry name" value="MPP/UQCRC_Complex"/>
</dbReference>
<dbReference type="PANTHER" id="PTHR11851:SF49">
    <property type="entry name" value="MITOCHONDRIAL-PROCESSING PEPTIDASE SUBUNIT ALPHA"/>
    <property type="match status" value="1"/>
</dbReference>
<organism evidence="6 7">
    <name type="scientific">Sphingomonas qomolangmaensis</name>
    <dbReference type="NCBI Taxonomy" id="2918765"/>
    <lineage>
        <taxon>Bacteria</taxon>
        <taxon>Pseudomonadati</taxon>
        <taxon>Pseudomonadota</taxon>
        <taxon>Alphaproteobacteria</taxon>
        <taxon>Sphingomonadales</taxon>
        <taxon>Sphingomonadaceae</taxon>
        <taxon>Sphingomonas</taxon>
    </lineage>
</organism>
<evidence type="ECO:0000313" key="7">
    <source>
        <dbReference type="Proteomes" id="UP001058533"/>
    </source>
</evidence>
<dbReference type="InterPro" id="IPR011249">
    <property type="entry name" value="Metalloenz_LuxS/M16"/>
</dbReference>
<evidence type="ECO:0000259" key="4">
    <source>
        <dbReference type="Pfam" id="PF00675"/>
    </source>
</evidence>
<sequence length="966" mass="101866">MRLVSRVLASVALTALATSALAQTAAQTTAPAPAPVSELIARVDIPYEEFTLPNGLRVLVHTDRKAPVVGVSVWYDVGSKHEPKGKTGFAHLFEHLMFNGSENAPGDYFEPLRTLGATDLNGTTNSDRTNYFETVPTAGLERVLFLESDRMGYLLGAVTQENLDNQRGVVQNEKRQGDNQPYGLFRYKLTEGLFPAGHPYHHSTIGSMADLQAASLEDVKTWFRSYYGPNNAIVALAGDIDVPTAKRLMAKYFGAIPRGPESVAPPAPVPTLPAPVRETMQDRVATTRIYRLWAVPGLRDPETANLDVAARVLGGLSSSRLDNILVRKERLAVGVAAFSQALTQVGFFGVQMDVRPGVDVAQAEARLDAVIADFLRTGPTADEVQRVATTAIAGRLAGLEAVGGGGGKAGTLASGALFADDPLYFKKQLARLAAATPAAVKASANKWLSRPVYALKIEPGKREAYQEATPATAGGAKVAAAAQATTAARAEAAPTPAAAQGPAKIDRGALPAIGEVRDIRFPKVERTRLSNGIELVYARQAAAPTTQASISFDAGIVADPAAKLGIAGFTMAVVDEGTTTLDSIALAEAQERLGARIGSGNDADRSGLSLFVPSPNLAAAVALLGDVVRNPAFGASEIERVRGQRMAQIAAELNDPGAIAARTLPPLLYAEGSSYRKLAAGSGDLSTVKAATRDDLVAFHRAWIRPDKAKIFVVSDRRLAEVQAAFEAALGDWRAQGPAGTKAIESKPLAGGERIVLVDRPDSPQSIIAGGQLTDLDPKAELLPVLTANEVLGSGFLSRINMDLREAKGWSYGARGGYSRFEGAVPYVINAPVQADKTGPALASLREQVAGFLSTQGVTDVEFRRTIDGETRELAGNFETSGKVLSAMEGNDLFGRPDDYYDGIAQKYRALTAAQLDAAARATIDPKGFVWVVVGDASKVRSQLDSLGLPVEVISAAPTGAPVAAQ</sequence>
<dbReference type="Gene3D" id="3.30.830.10">
    <property type="entry name" value="Metalloenzyme, LuxS/M16 peptidase-like"/>
    <property type="match status" value="4"/>
</dbReference>
<comment type="similarity">
    <text evidence="1">Belongs to the peptidase M16 family.</text>
</comment>
<proteinExistence type="inferred from homology"/>
<keyword evidence="3" id="KW-0732">Signal</keyword>
<keyword evidence="2" id="KW-0378">Hydrolase</keyword>
<protein>
    <submittedName>
        <fullName evidence="6">Insulinase family protein</fullName>
    </submittedName>
</protein>
<reference evidence="6" key="1">
    <citation type="submission" date="2022-07" db="EMBL/GenBank/DDBJ databases">
        <title>Sphingomonas sp. nov., a novel bacterium isolated from the north slope of the Mount Everest.</title>
        <authorList>
            <person name="Cui X."/>
            <person name="Liu Y."/>
        </authorList>
    </citation>
    <scope>NUCLEOTIDE SEQUENCE</scope>
    <source>
        <strain evidence="6">S5-59</strain>
    </source>
</reference>
<feature type="chain" id="PRO_5046054179" evidence="3">
    <location>
        <begin position="23"/>
        <end position="966"/>
    </location>
</feature>
<dbReference type="EMBL" id="CP101740">
    <property type="protein sequence ID" value="UUL82157.1"/>
    <property type="molecule type" value="Genomic_DNA"/>
</dbReference>
<feature type="domain" description="Peptidase M16 C-terminal" evidence="5">
    <location>
        <begin position="691"/>
        <end position="867"/>
    </location>
</feature>
<feature type="domain" description="Peptidase M16 N-terminal" evidence="4">
    <location>
        <begin position="57"/>
        <end position="179"/>
    </location>
</feature>
<dbReference type="InterPro" id="IPR007863">
    <property type="entry name" value="Peptidase_M16_C"/>
</dbReference>
<dbReference type="Pfam" id="PF05193">
    <property type="entry name" value="Peptidase_M16_C"/>
    <property type="match status" value="2"/>
</dbReference>